<name>A0ACC0AJ60_CATRO</name>
<accession>A0ACC0AJ60</accession>
<evidence type="ECO:0000313" key="2">
    <source>
        <dbReference type="Proteomes" id="UP001060085"/>
    </source>
</evidence>
<protein>
    <submittedName>
        <fullName evidence="1">Uncharacterized protein</fullName>
    </submittedName>
</protein>
<organism evidence="1 2">
    <name type="scientific">Catharanthus roseus</name>
    <name type="common">Madagascar periwinkle</name>
    <name type="synonym">Vinca rosea</name>
    <dbReference type="NCBI Taxonomy" id="4058"/>
    <lineage>
        <taxon>Eukaryota</taxon>
        <taxon>Viridiplantae</taxon>
        <taxon>Streptophyta</taxon>
        <taxon>Embryophyta</taxon>
        <taxon>Tracheophyta</taxon>
        <taxon>Spermatophyta</taxon>
        <taxon>Magnoliopsida</taxon>
        <taxon>eudicotyledons</taxon>
        <taxon>Gunneridae</taxon>
        <taxon>Pentapetalae</taxon>
        <taxon>asterids</taxon>
        <taxon>lamiids</taxon>
        <taxon>Gentianales</taxon>
        <taxon>Apocynaceae</taxon>
        <taxon>Rauvolfioideae</taxon>
        <taxon>Vinceae</taxon>
        <taxon>Catharanthinae</taxon>
        <taxon>Catharanthus</taxon>
    </lineage>
</organism>
<dbReference type="EMBL" id="CM044706">
    <property type="protein sequence ID" value="KAI5660305.1"/>
    <property type="molecule type" value="Genomic_DNA"/>
</dbReference>
<gene>
    <name evidence="1" type="ORF">M9H77_29098</name>
</gene>
<keyword evidence="2" id="KW-1185">Reference proteome</keyword>
<proteinExistence type="predicted"/>
<sequence>MQVKKLESMTSRTGREFQRYNFQGCRQVVGCIPWRFRRNNKSGSVHGPIMDEIEFLLISSQKSPKWMFPKGGWELDESMEEAAIRETMEEAGVLGEVGVQLGMWRFQSKSQDCSHEGYMFAFEVKEELDVWPEKDVRKRLWLPASEAREKCVHQWMKYALDVFLCQLSELQSMEEEQQAPTTTTATALFDFFVAEESTRTTTIVAQSGKEEGINCHHLLPLTHHLQIKEEKFRMPCLIDLFTAEESMIGIVTQSGLEEDINCHLLPIAHLQIKEEDCRMNCSLEFLRTEEPRIGKVTQNGEDDVGGCLVS</sequence>
<comment type="caution">
    <text evidence="1">The sequence shown here is derived from an EMBL/GenBank/DDBJ whole genome shotgun (WGS) entry which is preliminary data.</text>
</comment>
<evidence type="ECO:0000313" key="1">
    <source>
        <dbReference type="EMBL" id="KAI5660305.1"/>
    </source>
</evidence>
<dbReference type="Proteomes" id="UP001060085">
    <property type="component" value="Linkage Group LG06"/>
</dbReference>
<reference evidence="2" key="1">
    <citation type="journal article" date="2023" name="Nat. Plants">
        <title>Single-cell RNA sequencing provides a high-resolution roadmap for understanding the multicellular compartmentation of specialized metabolism.</title>
        <authorList>
            <person name="Sun S."/>
            <person name="Shen X."/>
            <person name="Li Y."/>
            <person name="Li Y."/>
            <person name="Wang S."/>
            <person name="Li R."/>
            <person name="Zhang H."/>
            <person name="Shen G."/>
            <person name="Guo B."/>
            <person name="Wei J."/>
            <person name="Xu J."/>
            <person name="St-Pierre B."/>
            <person name="Chen S."/>
            <person name="Sun C."/>
        </authorList>
    </citation>
    <scope>NUCLEOTIDE SEQUENCE [LARGE SCALE GENOMIC DNA]</scope>
</reference>